<dbReference type="Proteomes" id="UP001227230">
    <property type="component" value="Chromosome 11"/>
</dbReference>
<gene>
    <name evidence="2" type="ORF">VitviT2T_016952</name>
</gene>
<evidence type="ECO:0000313" key="3">
    <source>
        <dbReference type="Proteomes" id="UP001227230"/>
    </source>
</evidence>
<name>A0ABY9CTK7_VITVI</name>
<protein>
    <submittedName>
        <fullName evidence="2">Uncharacterized protein</fullName>
    </submittedName>
</protein>
<feature type="region of interest" description="Disordered" evidence="1">
    <location>
        <begin position="14"/>
        <end position="42"/>
    </location>
</feature>
<reference evidence="2 3" key="1">
    <citation type="journal article" date="2023" name="Hortic Res">
        <title>The complete reference genome for grapevine (Vitis vinifera L.) genetics and breeding.</title>
        <authorList>
            <person name="Shi X."/>
            <person name="Cao S."/>
            <person name="Wang X."/>
            <person name="Huang S."/>
            <person name="Wang Y."/>
            <person name="Liu Z."/>
            <person name="Liu W."/>
            <person name="Leng X."/>
            <person name="Peng Y."/>
            <person name="Wang N."/>
            <person name="Wang Y."/>
            <person name="Ma Z."/>
            <person name="Xu X."/>
            <person name="Zhang F."/>
            <person name="Xue H."/>
            <person name="Zhong H."/>
            <person name="Wang Y."/>
            <person name="Zhang K."/>
            <person name="Velt A."/>
            <person name="Avia K."/>
            <person name="Holtgrawe D."/>
            <person name="Grimplet J."/>
            <person name="Matus J.T."/>
            <person name="Ware D."/>
            <person name="Wu X."/>
            <person name="Wang H."/>
            <person name="Liu C."/>
            <person name="Fang Y."/>
            <person name="Rustenholz C."/>
            <person name="Cheng Z."/>
            <person name="Xiao H."/>
            <person name="Zhou Y."/>
        </authorList>
    </citation>
    <scope>NUCLEOTIDE SEQUENCE [LARGE SCALE GENOMIC DNA]</scope>
    <source>
        <strain evidence="3">cv. Pinot noir / PN40024</strain>
        <tissue evidence="2">Leaf</tissue>
    </source>
</reference>
<proteinExistence type="predicted"/>
<organism evidence="2 3">
    <name type="scientific">Vitis vinifera</name>
    <name type="common">Grape</name>
    <dbReference type="NCBI Taxonomy" id="29760"/>
    <lineage>
        <taxon>Eukaryota</taxon>
        <taxon>Viridiplantae</taxon>
        <taxon>Streptophyta</taxon>
        <taxon>Embryophyta</taxon>
        <taxon>Tracheophyta</taxon>
        <taxon>Spermatophyta</taxon>
        <taxon>Magnoliopsida</taxon>
        <taxon>eudicotyledons</taxon>
        <taxon>Gunneridae</taxon>
        <taxon>Pentapetalae</taxon>
        <taxon>rosids</taxon>
        <taxon>Vitales</taxon>
        <taxon>Vitaceae</taxon>
        <taxon>Viteae</taxon>
        <taxon>Vitis</taxon>
    </lineage>
</organism>
<sequence length="108" mass="11717">MIVLIIGNKAKSLPVEENEKASATQTHKRQSEFKPRGQSPELGATDILTSFNYTESVETTPPLSFSVCKVVLTTGLAALVKKTEIASEFVTQIGDARPKNLIRLLGLC</sequence>
<evidence type="ECO:0000313" key="2">
    <source>
        <dbReference type="EMBL" id="WJZ98430.1"/>
    </source>
</evidence>
<dbReference type="EMBL" id="CP126658">
    <property type="protein sequence ID" value="WJZ98430.1"/>
    <property type="molecule type" value="Genomic_DNA"/>
</dbReference>
<accession>A0ABY9CTK7</accession>
<evidence type="ECO:0000256" key="1">
    <source>
        <dbReference type="SAM" id="MobiDB-lite"/>
    </source>
</evidence>
<keyword evidence="3" id="KW-1185">Reference proteome</keyword>